<comment type="caution">
    <text evidence="9">The sequence shown here is derived from an EMBL/GenBank/DDBJ whole genome shotgun (WGS) entry which is preliminary data.</text>
</comment>
<dbReference type="GO" id="GO:0005506">
    <property type="term" value="F:iron ion binding"/>
    <property type="evidence" value="ECO:0007669"/>
    <property type="project" value="InterPro"/>
</dbReference>
<feature type="non-terminal residue" evidence="9">
    <location>
        <position position="381"/>
    </location>
</feature>
<dbReference type="Gene3D" id="1.10.630.10">
    <property type="entry name" value="Cytochrome P450"/>
    <property type="match status" value="1"/>
</dbReference>
<evidence type="ECO:0000256" key="4">
    <source>
        <dbReference type="ARBA" id="ARBA00023002"/>
    </source>
</evidence>
<keyword evidence="10" id="KW-1185">Reference proteome</keyword>
<comment type="similarity">
    <text evidence="1 8">Belongs to the cytochrome P450 family.</text>
</comment>
<evidence type="ECO:0000256" key="5">
    <source>
        <dbReference type="ARBA" id="ARBA00023004"/>
    </source>
</evidence>
<proteinExistence type="inferred from homology"/>
<dbReference type="SUPFAM" id="SSF48264">
    <property type="entry name" value="Cytochrome P450"/>
    <property type="match status" value="1"/>
</dbReference>
<feature type="binding site" description="axial binding residue" evidence="7">
    <location>
        <position position="324"/>
    </location>
    <ligand>
        <name>heme</name>
        <dbReference type="ChEBI" id="CHEBI:30413"/>
    </ligand>
    <ligandPart>
        <name>Fe</name>
        <dbReference type="ChEBI" id="CHEBI:18248"/>
    </ligandPart>
</feature>
<dbReference type="Proteomes" id="UP001212841">
    <property type="component" value="Unassembled WGS sequence"/>
</dbReference>
<gene>
    <name evidence="9" type="primary">TBXAS1_3</name>
    <name evidence="9" type="ORF">HK097_008399</name>
</gene>
<dbReference type="InterPro" id="IPR017972">
    <property type="entry name" value="Cyt_P450_CS"/>
</dbReference>
<dbReference type="PANTHER" id="PTHR24291">
    <property type="entry name" value="CYTOCHROME P450 FAMILY 4"/>
    <property type="match status" value="1"/>
</dbReference>
<keyword evidence="6 8" id="KW-0503">Monooxygenase</keyword>
<evidence type="ECO:0000313" key="10">
    <source>
        <dbReference type="Proteomes" id="UP001212841"/>
    </source>
</evidence>
<dbReference type="PRINTS" id="PR00463">
    <property type="entry name" value="EP450I"/>
</dbReference>
<dbReference type="GO" id="GO:0016705">
    <property type="term" value="F:oxidoreductase activity, acting on paired donors, with incorporation or reduction of molecular oxygen"/>
    <property type="evidence" value="ECO:0007669"/>
    <property type="project" value="InterPro"/>
</dbReference>
<evidence type="ECO:0000256" key="2">
    <source>
        <dbReference type="ARBA" id="ARBA00022617"/>
    </source>
</evidence>
<protein>
    <submittedName>
        <fullName evidence="9">Thromboxane-A synthase</fullName>
    </submittedName>
</protein>
<dbReference type="GO" id="GO:0004497">
    <property type="term" value="F:monooxygenase activity"/>
    <property type="evidence" value="ECO:0007669"/>
    <property type="project" value="UniProtKB-KW"/>
</dbReference>
<dbReference type="EMBL" id="JADGJD010000494">
    <property type="protein sequence ID" value="KAJ3050611.1"/>
    <property type="molecule type" value="Genomic_DNA"/>
</dbReference>
<dbReference type="GO" id="GO:0020037">
    <property type="term" value="F:heme binding"/>
    <property type="evidence" value="ECO:0007669"/>
    <property type="project" value="InterPro"/>
</dbReference>
<sequence length="381" mass="42567">MPTNQNWKHHRSVLVPAFSPSNLRFGMDASLEAVHDLCTALSARCDKAKGGVVELDIYPVWAAYTLDVIGKVGFSYEFKTAQSLATGEMSKDVDLLNEIFTTIAKRAFIPSFLWHITGNSERSPKNAEAIAYIRGIVTEVIQKKRSAREEGGGQVDVEGRKDLLDQLMGKDFSDEEIFQEVLGFFLAGHETTSNTLMFILLELCRNPHVYAKLMEEITSILPTSETLLTWDLLPSFKYLDQVIKESQRIHAVVGGLGRTTAKDITVLGHHIPRGTFLNISIRQIQWDERYWPSPRTFDPERFAEGAPQPVAGSYLPFGDGGHNCIGSRLALIETKVGLVEVLRRFEVGLVEGREVKYKSGVTTTVVGGVWVRVKRRGVEKE</sequence>
<dbReference type="PRINTS" id="PR00385">
    <property type="entry name" value="P450"/>
</dbReference>
<keyword evidence="4 8" id="KW-0560">Oxidoreductase</keyword>
<dbReference type="Pfam" id="PF00067">
    <property type="entry name" value="p450"/>
    <property type="match status" value="1"/>
</dbReference>
<keyword evidence="3 7" id="KW-0479">Metal-binding</keyword>
<dbReference type="InterPro" id="IPR050196">
    <property type="entry name" value="Cytochrome_P450_Monoox"/>
</dbReference>
<dbReference type="PANTHER" id="PTHR24291:SF50">
    <property type="entry name" value="BIFUNCTIONAL ALBAFLAVENONE MONOOXYGENASE_TERPENE SYNTHASE"/>
    <property type="match status" value="1"/>
</dbReference>
<organism evidence="9 10">
    <name type="scientific">Rhizophlyctis rosea</name>
    <dbReference type="NCBI Taxonomy" id="64517"/>
    <lineage>
        <taxon>Eukaryota</taxon>
        <taxon>Fungi</taxon>
        <taxon>Fungi incertae sedis</taxon>
        <taxon>Chytridiomycota</taxon>
        <taxon>Chytridiomycota incertae sedis</taxon>
        <taxon>Chytridiomycetes</taxon>
        <taxon>Rhizophlyctidales</taxon>
        <taxon>Rhizophlyctidaceae</taxon>
        <taxon>Rhizophlyctis</taxon>
    </lineage>
</organism>
<evidence type="ECO:0000313" key="9">
    <source>
        <dbReference type="EMBL" id="KAJ3050611.1"/>
    </source>
</evidence>
<keyword evidence="2 7" id="KW-0349">Heme</keyword>
<keyword evidence="5 7" id="KW-0408">Iron</keyword>
<reference evidence="9" key="1">
    <citation type="submission" date="2020-05" db="EMBL/GenBank/DDBJ databases">
        <title>Phylogenomic resolution of chytrid fungi.</title>
        <authorList>
            <person name="Stajich J.E."/>
            <person name="Amses K."/>
            <person name="Simmons R."/>
            <person name="Seto K."/>
            <person name="Myers J."/>
            <person name="Bonds A."/>
            <person name="Quandt C.A."/>
            <person name="Barry K."/>
            <person name="Liu P."/>
            <person name="Grigoriev I."/>
            <person name="Longcore J.E."/>
            <person name="James T.Y."/>
        </authorList>
    </citation>
    <scope>NUCLEOTIDE SEQUENCE</scope>
    <source>
        <strain evidence="9">JEL0318</strain>
    </source>
</reference>
<evidence type="ECO:0000256" key="1">
    <source>
        <dbReference type="ARBA" id="ARBA00010617"/>
    </source>
</evidence>
<dbReference type="InterPro" id="IPR036396">
    <property type="entry name" value="Cyt_P450_sf"/>
</dbReference>
<dbReference type="InterPro" id="IPR001128">
    <property type="entry name" value="Cyt_P450"/>
</dbReference>
<evidence type="ECO:0000256" key="7">
    <source>
        <dbReference type="PIRSR" id="PIRSR602401-1"/>
    </source>
</evidence>
<evidence type="ECO:0000256" key="3">
    <source>
        <dbReference type="ARBA" id="ARBA00022723"/>
    </source>
</evidence>
<name>A0AAD5SI88_9FUNG</name>
<dbReference type="InterPro" id="IPR002401">
    <property type="entry name" value="Cyt_P450_E_grp-I"/>
</dbReference>
<evidence type="ECO:0000256" key="6">
    <source>
        <dbReference type="ARBA" id="ARBA00023033"/>
    </source>
</evidence>
<comment type="cofactor">
    <cofactor evidence="7">
        <name>heme</name>
        <dbReference type="ChEBI" id="CHEBI:30413"/>
    </cofactor>
</comment>
<accession>A0AAD5SI88</accession>
<dbReference type="PROSITE" id="PS00086">
    <property type="entry name" value="CYTOCHROME_P450"/>
    <property type="match status" value="1"/>
</dbReference>
<dbReference type="AlphaFoldDB" id="A0AAD5SI88"/>
<evidence type="ECO:0000256" key="8">
    <source>
        <dbReference type="RuleBase" id="RU000461"/>
    </source>
</evidence>